<comment type="caution">
    <text evidence="1">The sequence shown here is derived from an EMBL/GenBank/DDBJ whole genome shotgun (WGS) entry which is preliminary data.</text>
</comment>
<keyword evidence="2" id="KW-1185">Reference proteome</keyword>
<reference evidence="2" key="1">
    <citation type="journal article" date="2019" name="Int. J. Syst. Evol. Microbiol.">
        <title>The Global Catalogue of Microorganisms (GCM) 10K type strain sequencing project: providing services to taxonomists for standard genome sequencing and annotation.</title>
        <authorList>
            <consortium name="The Broad Institute Genomics Platform"/>
            <consortium name="The Broad Institute Genome Sequencing Center for Infectious Disease"/>
            <person name="Wu L."/>
            <person name="Ma J."/>
        </authorList>
    </citation>
    <scope>NUCLEOTIDE SEQUENCE [LARGE SCALE GENOMIC DNA]</scope>
    <source>
        <strain evidence="2">JCM 17316</strain>
    </source>
</reference>
<evidence type="ECO:0000313" key="1">
    <source>
        <dbReference type="EMBL" id="GAA4155549.1"/>
    </source>
</evidence>
<evidence type="ECO:0000313" key="2">
    <source>
        <dbReference type="Proteomes" id="UP001500266"/>
    </source>
</evidence>
<gene>
    <name evidence="1" type="ORF">GCM10022416_56130</name>
</gene>
<dbReference type="EMBL" id="BAABDO010000133">
    <property type="protein sequence ID" value="GAA4155549.1"/>
    <property type="molecule type" value="Genomic_DNA"/>
</dbReference>
<dbReference type="RefSeq" id="WP_378269715.1">
    <property type="nucleotide sequence ID" value="NZ_JBHTFR010000001.1"/>
</dbReference>
<protein>
    <submittedName>
        <fullName evidence="1">Uncharacterized protein</fullName>
    </submittedName>
</protein>
<dbReference type="Proteomes" id="UP001500266">
    <property type="component" value="Unassembled WGS sequence"/>
</dbReference>
<accession>A0ABP7ZEW0</accession>
<organism evidence="1 2">
    <name type="scientific">Actinomadura keratinilytica</name>
    <dbReference type="NCBI Taxonomy" id="547461"/>
    <lineage>
        <taxon>Bacteria</taxon>
        <taxon>Bacillati</taxon>
        <taxon>Actinomycetota</taxon>
        <taxon>Actinomycetes</taxon>
        <taxon>Streptosporangiales</taxon>
        <taxon>Thermomonosporaceae</taxon>
        <taxon>Actinomadura</taxon>
    </lineage>
</organism>
<proteinExistence type="predicted"/>
<sequence>MGVGDLHAGRRPLVMRHPNTWVFDRLAVLRDGSVGRAGRAGSVMPVSGGGVLEGGGQRVIVLRLRTRVLSAADRPSSAAVRSALPSWSC</sequence>
<name>A0ABP7ZEW0_9ACTN</name>